<keyword evidence="2" id="KW-1185">Reference proteome</keyword>
<evidence type="ECO:0000313" key="2">
    <source>
        <dbReference type="Proteomes" id="UP001486808"/>
    </source>
</evidence>
<sequence length="55" mass="6309">MRRYSVKRAFEEKSLAEQGFSNKKEGITYKAGIGEVTKEKQSKQIPSQLKVDCEE</sequence>
<gene>
    <name evidence="1" type="ORF">NBRC116187_13810</name>
</gene>
<evidence type="ECO:0000313" key="1">
    <source>
        <dbReference type="EMBL" id="GAA6131021.1"/>
    </source>
</evidence>
<dbReference type="EMBL" id="BAABWD010000001">
    <property type="protein sequence ID" value="GAA6131021.1"/>
    <property type="molecule type" value="Genomic_DNA"/>
</dbReference>
<proteinExistence type="predicted"/>
<name>A0ABP9ZNI2_9GAMM</name>
<comment type="caution">
    <text evidence="1">The sequence shown here is derived from an EMBL/GenBank/DDBJ whole genome shotgun (WGS) entry which is preliminary data.</text>
</comment>
<accession>A0ABP9ZNI2</accession>
<protein>
    <submittedName>
        <fullName evidence="1">Uncharacterized protein</fullName>
    </submittedName>
</protein>
<dbReference type="Proteomes" id="UP001486808">
    <property type="component" value="Unassembled WGS sequence"/>
</dbReference>
<organism evidence="1 2">
    <name type="scientific">Halopseudomonas sabulinigri</name>
    <dbReference type="NCBI Taxonomy" id="472181"/>
    <lineage>
        <taxon>Bacteria</taxon>
        <taxon>Pseudomonadati</taxon>
        <taxon>Pseudomonadota</taxon>
        <taxon>Gammaproteobacteria</taxon>
        <taxon>Pseudomonadales</taxon>
        <taxon>Pseudomonadaceae</taxon>
        <taxon>Halopseudomonas</taxon>
    </lineage>
</organism>
<reference evidence="1 2" key="1">
    <citation type="submission" date="2024-04" db="EMBL/GenBank/DDBJ databases">
        <title>Draft genome sequence of Halopseudomonas sabulinigri NBRC 116187.</title>
        <authorList>
            <person name="Miyakawa T."/>
            <person name="Kusuya Y."/>
            <person name="Miura T."/>
        </authorList>
    </citation>
    <scope>NUCLEOTIDE SEQUENCE [LARGE SCALE GENOMIC DNA]</scope>
    <source>
        <strain evidence="1 2">4NH20-0042</strain>
    </source>
</reference>